<reference evidence="5 6" key="1">
    <citation type="journal article" date="2016" name="Front. Microbiol.">
        <title>Genomic Resource of Rice Seed Associated Bacteria.</title>
        <authorList>
            <person name="Midha S."/>
            <person name="Bansal K."/>
            <person name="Sharma S."/>
            <person name="Kumar N."/>
            <person name="Patil P.P."/>
            <person name="Chaudhry V."/>
            <person name="Patil P.B."/>
        </authorList>
    </citation>
    <scope>NUCLEOTIDE SEQUENCE [LARGE SCALE GENOMIC DNA]</scope>
    <source>
        <strain evidence="5 6">NS355</strain>
    </source>
</reference>
<comment type="similarity">
    <text evidence="1">Belongs to the MobA/MobL family.</text>
</comment>
<dbReference type="EMBL" id="LDTF01000009">
    <property type="protein sequence ID" value="KTW00663.1"/>
    <property type="molecule type" value="Genomic_DNA"/>
</dbReference>
<organism evidence="5 6">
    <name type="scientific">Sphingomonas yabuuchiae</name>
    <dbReference type="NCBI Taxonomy" id="172044"/>
    <lineage>
        <taxon>Bacteria</taxon>
        <taxon>Pseudomonadati</taxon>
        <taxon>Pseudomonadota</taxon>
        <taxon>Alphaproteobacteria</taxon>
        <taxon>Sphingomonadales</taxon>
        <taxon>Sphingomonadaceae</taxon>
        <taxon>Sphingomonas</taxon>
    </lineage>
</organism>
<evidence type="ECO:0000313" key="5">
    <source>
        <dbReference type="EMBL" id="KTW00663.1"/>
    </source>
</evidence>
<keyword evidence="2" id="KW-0184">Conjugation</keyword>
<dbReference type="InterPro" id="IPR005053">
    <property type="entry name" value="MobA_MobL"/>
</dbReference>
<protein>
    <recommendedName>
        <fullName evidence="4">MobA/MobL protein domain-containing protein</fullName>
    </recommendedName>
</protein>
<dbReference type="Gene3D" id="3.30.930.30">
    <property type="match status" value="1"/>
</dbReference>
<feature type="region of interest" description="Disordered" evidence="3">
    <location>
        <begin position="598"/>
        <end position="645"/>
    </location>
</feature>
<evidence type="ECO:0000256" key="1">
    <source>
        <dbReference type="ARBA" id="ARBA00010873"/>
    </source>
</evidence>
<proteinExistence type="inferred from homology"/>
<dbReference type="Proteomes" id="UP000073923">
    <property type="component" value="Unassembled WGS sequence"/>
</dbReference>
<gene>
    <name evidence="5" type="ORF">NS355_03305</name>
</gene>
<feature type="compositionally biased region" description="Low complexity" evidence="3">
    <location>
        <begin position="626"/>
        <end position="639"/>
    </location>
</feature>
<accession>A0A147IXW7</accession>
<feature type="domain" description="MobA/MobL protein" evidence="4">
    <location>
        <begin position="166"/>
        <end position="309"/>
    </location>
</feature>
<sequence length="645" mass="71478">MVKLATLRKGAPAVAAQLAAARSARNRATRAVHIEAAEERASARRYKRARAREDRERAMTKGVRVTVAEHERPRTKGRAPHKLFYRLGGKAIRGRLLTGGAASGTRSVHFAMTARGFASKTGRRWRTGEGERAAQYITREEALEGGEAGWWSTIAQDRNELVAFHRASEALERHDRANANVYVTEIVALPASANARQRRHMIRRYCRYFDERGLPYTVAMHKPDPQGDVRNYHVHIVYSLRPATRLGPYDWRFAVSKVSDVNTPEGIATRRKLVVDAINATLRANGSGQRYTHLSNRARGMAPPAPKIGQKQNWVIRRLADAEAGYARLVRLKTMIDRFGDGIQTIARAHVAQDVAKDRLTDKADTIGKVLGLQNRRLAFCHAHLTNWLNYRAIRQRLRRHEDALAKAKAAIEADLAAASALIDATDQRARDVDTAIRKTAADRLRAVRQRVGIVEITAMRLEQLRGGVKDRLERCRAIVRAHHTCVPTLPPSVHAADRRVEVPPNIPLEPKVSLVEAAREREVEALARIHAQTFVKLAALDARPSRDANGRWTIDTIGLSVAERRAVEHPALAAETQRRLAIMAADPPAPITPEVVVPPQPADRTPAITVDPAAPTARRQPPILSKGPSDVGPGSPSRPRGPER</sequence>
<evidence type="ECO:0000256" key="2">
    <source>
        <dbReference type="ARBA" id="ARBA00022971"/>
    </source>
</evidence>
<dbReference type="AlphaFoldDB" id="A0A147IXW7"/>
<evidence type="ECO:0000313" key="6">
    <source>
        <dbReference type="Proteomes" id="UP000073923"/>
    </source>
</evidence>
<dbReference type="Pfam" id="PF03389">
    <property type="entry name" value="MobA_MobL"/>
    <property type="match status" value="1"/>
</dbReference>
<evidence type="ECO:0000259" key="4">
    <source>
        <dbReference type="Pfam" id="PF03389"/>
    </source>
</evidence>
<evidence type="ECO:0000256" key="3">
    <source>
        <dbReference type="SAM" id="MobiDB-lite"/>
    </source>
</evidence>
<comment type="caution">
    <text evidence="5">The sequence shown here is derived from an EMBL/GenBank/DDBJ whole genome shotgun (WGS) entry which is preliminary data.</text>
</comment>
<dbReference type="PATRIC" id="fig|172044.3.peg.3334"/>
<name>A0A147IXW7_9SPHN</name>